<name>A0ABR2FZA5_9ROSI</name>
<dbReference type="Gene3D" id="3.30.420.10">
    <property type="entry name" value="Ribonuclease H-like superfamily/Ribonuclease H"/>
    <property type="match status" value="1"/>
</dbReference>
<dbReference type="PANTHER" id="PTHR47723:SF22">
    <property type="entry name" value="RNASE H TYPE-1 DOMAIN-CONTAINING PROTEIN"/>
    <property type="match status" value="1"/>
</dbReference>
<dbReference type="InterPro" id="IPR053151">
    <property type="entry name" value="RNase_H-like"/>
</dbReference>
<dbReference type="SUPFAM" id="SSF53098">
    <property type="entry name" value="Ribonuclease H-like"/>
    <property type="match status" value="1"/>
</dbReference>
<organism evidence="1 2">
    <name type="scientific">Hibiscus sabdariffa</name>
    <name type="common">roselle</name>
    <dbReference type="NCBI Taxonomy" id="183260"/>
    <lineage>
        <taxon>Eukaryota</taxon>
        <taxon>Viridiplantae</taxon>
        <taxon>Streptophyta</taxon>
        <taxon>Embryophyta</taxon>
        <taxon>Tracheophyta</taxon>
        <taxon>Spermatophyta</taxon>
        <taxon>Magnoliopsida</taxon>
        <taxon>eudicotyledons</taxon>
        <taxon>Gunneridae</taxon>
        <taxon>Pentapetalae</taxon>
        <taxon>rosids</taxon>
        <taxon>malvids</taxon>
        <taxon>Malvales</taxon>
        <taxon>Malvaceae</taxon>
        <taxon>Malvoideae</taxon>
        <taxon>Hibiscus</taxon>
    </lineage>
</organism>
<evidence type="ECO:0000313" key="2">
    <source>
        <dbReference type="Proteomes" id="UP001472677"/>
    </source>
</evidence>
<dbReference type="InterPro" id="IPR036397">
    <property type="entry name" value="RNaseH_sf"/>
</dbReference>
<dbReference type="PANTHER" id="PTHR47723">
    <property type="entry name" value="OS05G0353850 PROTEIN"/>
    <property type="match status" value="1"/>
</dbReference>
<evidence type="ECO:0008006" key="3">
    <source>
        <dbReference type="Google" id="ProtNLM"/>
    </source>
</evidence>
<proteinExistence type="predicted"/>
<comment type="caution">
    <text evidence="1">The sequence shown here is derived from an EMBL/GenBank/DDBJ whole genome shotgun (WGS) entry which is preliminary data.</text>
</comment>
<accession>A0ABR2FZA5</accession>
<keyword evidence="2" id="KW-1185">Reference proteome</keyword>
<dbReference type="InterPro" id="IPR012337">
    <property type="entry name" value="RNaseH-like_sf"/>
</dbReference>
<evidence type="ECO:0000313" key="1">
    <source>
        <dbReference type="EMBL" id="KAK8589522.1"/>
    </source>
</evidence>
<gene>
    <name evidence="1" type="ORF">V6N12_023916</name>
</gene>
<reference evidence="1 2" key="1">
    <citation type="journal article" date="2024" name="G3 (Bethesda)">
        <title>Genome assembly of Hibiscus sabdariffa L. provides insights into metabolisms of medicinal natural products.</title>
        <authorList>
            <person name="Kim T."/>
        </authorList>
    </citation>
    <scope>NUCLEOTIDE SEQUENCE [LARGE SCALE GENOMIC DNA]</scope>
    <source>
        <strain evidence="1">TK-2024</strain>
        <tissue evidence="1">Old leaves</tissue>
    </source>
</reference>
<dbReference type="Proteomes" id="UP001472677">
    <property type="component" value="Unassembled WGS sequence"/>
</dbReference>
<sequence>MSTGTRVSVPVRVGLKCKEGIGETVWTPPASCTVKFNVDGSYSVQRVGCGEVLGNYKGDVFAIFSGPVDCIGADFAELVAVRTTLTFFQETKEFGKSLLVIESDSQVVLKWLKDISSRPSIVDMIGVHLTKI</sequence>
<dbReference type="EMBL" id="JBBPBM010000004">
    <property type="protein sequence ID" value="KAK8589522.1"/>
    <property type="molecule type" value="Genomic_DNA"/>
</dbReference>
<protein>
    <recommendedName>
        <fullName evidence="3">RNase H type-1 domain-containing protein</fullName>
    </recommendedName>
</protein>